<dbReference type="KEGG" id="peo:AS203_01985"/>
<protein>
    <recommendedName>
        <fullName evidence="4">DUF4840 domain-containing protein</fullName>
    </recommendedName>
</protein>
<evidence type="ECO:0000313" key="2">
    <source>
        <dbReference type="EMBL" id="ALO48017.1"/>
    </source>
</evidence>
<dbReference type="RefSeq" id="WP_025066187.1">
    <property type="nucleotide sequence ID" value="NZ_CAUPOR010000021.1"/>
</dbReference>
<dbReference type="Proteomes" id="UP000056252">
    <property type="component" value="Chromosome"/>
</dbReference>
<evidence type="ECO:0000256" key="1">
    <source>
        <dbReference type="SAM" id="SignalP"/>
    </source>
</evidence>
<evidence type="ECO:0008006" key="4">
    <source>
        <dbReference type="Google" id="ProtNLM"/>
    </source>
</evidence>
<keyword evidence="3" id="KW-1185">Reference proteome</keyword>
<accession>A0A0S2KI88</accession>
<reference evidence="3" key="1">
    <citation type="submission" date="2015-11" db="EMBL/GenBank/DDBJ databases">
        <authorList>
            <person name="Holder M.E."/>
            <person name="Ajami N.J."/>
            <person name="Petrosino J.F."/>
        </authorList>
    </citation>
    <scope>NUCLEOTIDE SEQUENCE [LARGE SCALE GENOMIC DNA]</scope>
    <source>
        <strain evidence="3">F0113</strain>
    </source>
</reference>
<feature type="chain" id="PRO_5006601738" description="DUF4840 domain-containing protein" evidence="1">
    <location>
        <begin position="24"/>
        <end position="227"/>
    </location>
</feature>
<keyword evidence="1" id="KW-0732">Signal</keyword>
<organism evidence="2 3">
    <name type="scientific">Hoylesella enoeca</name>
    <dbReference type="NCBI Taxonomy" id="76123"/>
    <lineage>
        <taxon>Bacteria</taxon>
        <taxon>Pseudomonadati</taxon>
        <taxon>Bacteroidota</taxon>
        <taxon>Bacteroidia</taxon>
        <taxon>Bacteroidales</taxon>
        <taxon>Prevotellaceae</taxon>
        <taxon>Hoylesella</taxon>
    </lineage>
</organism>
<gene>
    <name evidence="2" type="ORF">AS203_01985</name>
</gene>
<evidence type="ECO:0000313" key="3">
    <source>
        <dbReference type="Proteomes" id="UP000056252"/>
    </source>
</evidence>
<dbReference type="AlphaFoldDB" id="A0A0S2KI88"/>
<sequence length="227" mass="24978">MKALTKNLLAAACLVATAFSLNACISNNGEEYDTTIVPLTSAEKTAQINAMAGTFKGKATLFTINPYGVTKADSADINFTVKTDSSVVISDFPLRLFAWYAPTGPQKEALKSATASLTGTIQLYAPMNYVRQRYGNGVYFFALWPYKQDFKTPWAVTFPYTFSGATQNMKVSFAADYALGYQNSVILNAYTSTKRIFQCFLLPKQIKLGDGTEVNSQRSFIFVRGTK</sequence>
<proteinExistence type="predicted"/>
<feature type="signal peptide" evidence="1">
    <location>
        <begin position="1"/>
        <end position="23"/>
    </location>
</feature>
<name>A0A0S2KI88_9BACT</name>
<dbReference type="STRING" id="76123.AS203_01985"/>
<dbReference type="OrthoDB" id="1082869at2"/>
<dbReference type="EMBL" id="CP013195">
    <property type="protein sequence ID" value="ALO48017.1"/>
    <property type="molecule type" value="Genomic_DNA"/>
</dbReference>